<evidence type="ECO:0000256" key="6">
    <source>
        <dbReference type="SAM" id="SignalP"/>
    </source>
</evidence>
<keyword evidence="4 5" id="KW-0326">Glycosidase</keyword>
<evidence type="ECO:0000256" key="1">
    <source>
        <dbReference type="ARBA" id="ARBA00005519"/>
    </source>
</evidence>
<comment type="similarity">
    <text evidence="1 5">Belongs to the glycosyl hydrolase 12 (cellulase H) family.</text>
</comment>
<keyword evidence="5" id="KW-0119">Carbohydrate metabolism</keyword>
<dbReference type="InterPro" id="IPR013320">
    <property type="entry name" value="ConA-like_dom_sf"/>
</dbReference>
<sequence>MPNMKLFVGLVTLAATVVGQKLCDKYDSARSPPYSVNNNLWGEYQGTGSQCVYIDSLSSAGASWHTTWTWNGGKGTVKSYSNSGVDFEKKLVSDVRTIPTGVEWTQDNTNVDADVAYDMFTAANVDHATSSGDYELMIWYKEHKTDTAGVGPHARLARYGTSQPIGKQIDTATVGGRPWEVWYGTSIQAGAEQKTYSFVPVNPINNYKGDLKAFFDYLSSTQSFPSATQYLINLQFGTEPFTGGPATFTVSNWTASVY</sequence>
<accession>A0A1S9DKX4</accession>
<keyword evidence="5" id="KW-0624">Polysaccharide degradation</keyword>
<dbReference type="OrthoDB" id="89349at2759"/>
<feature type="signal peptide" evidence="6">
    <location>
        <begin position="1"/>
        <end position="19"/>
    </location>
</feature>
<dbReference type="VEuPathDB" id="FungiDB:AO090026000102"/>
<dbReference type="SUPFAM" id="SSF49899">
    <property type="entry name" value="Concanavalin A-like lectins/glucanases"/>
    <property type="match status" value="1"/>
</dbReference>
<evidence type="ECO:0000256" key="5">
    <source>
        <dbReference type="RuleBase" id="RU361163"/>
    </source>
</evidence>
<keyword evidence="3 5" id="KW-0378">Hydrolase</keyword>
<dbReference type="Proteomes" id="UP000190312">
    <property type="component" value="Unassembled WGS sequence"/>
</dbReference>
<reference evidence="7 8" key="1">
    <citation type="submission" date="2016-10" db="EMBL/GenBank/DDBJ databases">
        <title>Genome sequencing of Aspergillus oryzae BCC7051.</title>
        <authorList>
            <person name="Thammarongtham C."/>
            <person name="Vorapreeda T."/>
            <person name="Nookaew I."/>
            <person name="Srisuk T."/>
            <person name="Land M."/>
            <person name="Jeennor S."/>
            <person name="Laoteng K."/>
        </authorList>
    </citation>
    <scope>NUCLEOTIDE SEQUENCE [LARGE SCALE GENOMIC DNA]</scope>
    <source>
        <strain evidence="7 8">BCC7051</strain>
    </source>
</reference>
<dbReference type="Gene3D" id="2.60.120.180">
    <property type="match status" value="1"/>
</dbReference>
<dbReference type="GO" id="GO:0008810">
    <property type="term" value="F:cellulase activity"/>
    <property type="evidence" value="ECO:0007669"/>
    <property type="project" value="InterPro"/>
</dbReference>
<keyword evidence="2 6" id="KW-0732">Signal</keyword>
<evidence type="ECO:0000256" key="4">
    <source>
        <dbReference type="ARBA" id="ARBA00023295"/>
    </source>
</evidence>
<proteinExistence type="inferred from homology"/>
<dbReference type="GO" id="GO:0000272">
    <property type="term" value="P:polysaccharide catabolic process"/>
    <property type="evidence" value="ECO:0007669"/>
    <property type="project" value="UniProtKB-KW"/>
</dbReference>
<dbReference type="AlphaFoldDB" id="A0A1S9DKX4"/>
<dbReference type="InterPro" id="IPR002594">
    <property type="entry name" value="GH12"/>
</dbReference>
<protein>
    <submittedName>
        <fullName evidence="7">Glycoside hydrolase family 12</fullName>
    </submittedName>
</protein>
<dbReference type="Pfam" id="PF01670">
    <property type="entry name" value="Glyco_hydro_12"/>
    <property type="match status" value="1"/>
</dbReference>
<evidence type="ECO:0000313" key="8">
    <source>
        <dbReference type="Proteomes" id="UP000190312"/>
    </source>
</evidence>
<dbReference type="PANTHER" id="PTHR34002">
    <property type="entry name" value="BLR1656 PROTEIN"/>
    <property type="match status" value="1"/>
</dbReference>
<name>A0A1S9DKX4_ASPOZ</name>
<dbReference type="FunFam" id="2.60.120.180:FF:000004">
    <property type="entry name" value="Endoglucanase A eglA"/>
    <property type="match status" value="1"/>
</dbReference>
<dbReference type="EMBL" id="MKZY01000004">
    <property type="protein sequence ID" value="OOO09698.1"/>
    <property type="molecule type" value="Genomic_DNA"/>
</dbReference>
<gene>
    <name evidence="7" type="ORF">OAory_01055060</name>
</gene>
<evidence type="ECO:0000313" key="7">
    <source>
        <dbReference type="EMBL" id="OOO09698.1"/>
    </source>
</evidence>
<dbReference type="InterPro" id="IPR013319">
    <property type="entry name" value="GH11/12"/>
</dbReference>
<feature type="chain" id="PRO_5012684556" evidence="6">
    <location>
        <begin position="20"/>
        <end position="258"/>
    </location>
</feature>
<evidence type="ECO:0000256" key="3">
    <source>
        <dbReference type="ARBA" id="ARBA00022801"/>
    </source>
</evidence>
<evidence type="ECO:0000256" key="2">
    <source>
        <dbReference type="ARBA" id="ARBA00022729"/>
    </source>
</evidence>
<organism evidence="7 8">
    <name type="scientific">Aspergillus oryzae</name>
    <name type="common">Yellow koji mold</name>
    <dbReference type="NCBI Taxonomy" id="5062"/>
    <lineage>
        <taxon>Eukaryota</taxon>
        <taxon>Fungi</taxon>
        <taxon>Dikarya</taxon>
        <taxon>Ascomycota</taxon>
        <taxon>Pezizomycotina</taxon>
        <taxon>Eurotiomycetes</taxon>
        <taxon>Eurotiomycetidae</taxon>
        <taxon>Eurotiales</taxon>
        <taxon>Aspergillaceae</taxon>
        <taxon>Aspergillus</taxon>
        <taxon>Aspergillus subgen. Circumdati</taxon>
    </lineage>
</organism>
<dbReference type="PANTHER" id="PTHR34002:SF10">
    <property type="entry name" value="PUTATIVE-RELATED"/>
    <property type="match status" value="1"/>
</dbReference>
<comment type="caution">
    <text evidence="7">The sequence shown here is derived from an EMBL/GenBank/DDBJ whole genome shotgun (WGS) entry which is preliminary data.</text>
</comment>